<dbReference type="RefSeq" id="WP_265720458.1">
    <property type="nucleotide sequence ID" value="NZ_JAPIVK010000003.1"/>
</dbReference>
<evidence type="ECO:0000313" key="8">
    <source>
        <dbReference type="Proteomes" id="UP001597425"/>
    </source>
</evidence>
<protein>
    <recommendedName>
        <fullName evidence="3">Coenzyme A biosynthesis bifunctional protein CoaBC</fullName>
    </recommendedName>
    <alternativeName>
        <fullName evidence="3">DNA/pantothenate metabolism flavoprotein</fullName>
    </alternativeName>
    <alternativeName>
        <fullName evidence="3">Phosphopantothenoylcysteine synthetase/decarboxylase</fullName>
        <shortName evidence="3">PPCS-PPCDC</shortName>
    </alternativeName>
    <domain>
        <recommendedName>
            <fullName evidence="3">Phosphopantothenoylcysteine decarboxylase</fullName>
            <shortName evidence="3">PPC decarboxylase</shortName>
            <shortName evidence="3">PPC-DC</shortName>
            <ecNumber evidence="3">4.1.1.36</ecNumber>
        </recommendedName>
        <alternativeName>
            <fullName evidence="3">CoaC</fullName>
        </alternativeName>
    </domain>
    <domain>
        <recommendedName>
            <fullName evidence="3">Phosphopantothenate--cysteine ligase</fullName>
            <ecNumber evidence="3">6.3.2.5</ecNumber>
        </recommendedName>
        <alternativeName>
            <fullName evidence="3">CoaB</fullName>
        </alternativeName>
        <alternativeName>
            <fullName evidence="3">Phosphopantothenoylcysteine synthetase</fullName>
            <shortName evidence="3">PPC synthetase</shortName>
            <shortName evidence="3">PPC-S</shortName>
        </alternativeName>
    </domain>
</protein>
<dbReference type="NCBIfam" id="TIGR00521">
    <property type="entry name" value="coaBC_dfp"/>
    <property type="match status" value="1"/>
</dbReference>
<comment type="function">
    <text evidence="4">Catalyzes two steps in the biosynthesis of coenzyme A. In the first step cysteine is conjugated to 4'-phosphopantothenate to form 4-phosphopantothenoylcysteine, in the latter compound is decarboxylated to form 4'-phosphopantotheine.</text>
</comment>
<dbReference type="EMBL" id="JBHUJD010000005">
    <property type="protein sequence ID" value="MFD2309810.1"/>
    <property type="molecule type" value="Genomic_DNA"/>
</dbReference>
<feature type="region of interest" description="Phosphopantothenoylcysteine decarboxylase" evidence="3">
    <location>
        <begin position="1"/>
        <end position="191"/>
    </location>
</feature>
<dbReference type="Pfam" id="PF04127">
    <property type="entry name" value="DFP"/>
    <property type="match status" value="1"/>
</dbReference>
<dbReference type="GO" id="GO:0004632">
    <property type="term" value="F:phosphopantothenate--cysteine ligase activity"/>
    <property type="evidence" value="ECO:0007669"/>
    <property type="project" value="UniProtKB-EC"/>
</dbReference>
<keyword evidence="2 3" id="KW-0456">Lyase</keyword>
<feature type="binding site" evidence="3">
    <location>
        <position position="341"/>
    </location>
    <ligand>
        <name>CTP</name>
        <dbReference type="ChEBI" id="CHEBI:37563"/>
    </ligand>
</feature>
<dbReference type="EC" id="4.1.1.36" evidence="3"/>
<evidence type="ECO:0000313" key="7">
    <source>
        <dbReference type="EMBL" id="MFD2309810.1"/>
    </source>
</evidence>
<feature type="binding site" evidence="3">
    <location>
        <position position="345"/>
    </location>
    <ligand>
        <name>CTP</name>
        <dbReference type="ChEBI" id="CHEBI:37563"/>
    </ligand>
</feature>
<evidence type="ECO:0000256" key="2">
    <source>
        <dbReference type="ARBA" id="ARBA00023239"/>
    </source>
</evidence>
<comment type="catalytic activity">
    <reaction evidence="3 4">
        <text>N-[(R)-4-phosphopantothenoyl]-L-cysteine + H(+) = (R)-4'-phosphopantetheine + CO2</text>
        <dbReference type="Rhea" id="RHEA:16793"/>
        <dbReference type="ChEBI" id="CHEBI:15378"/>
        <dbReference type="ChEBI" id="CHEBI:16526"/>
        <dbReference type="ChEBI" id="CHEBI:59458"/>
        <dbReference type="ChEBI" id="CHEBI:61723"/>
        <dbReference type="EC" id="4.1.1.36"/>
    </reaction>
</comment>
<evidence type="ECO:0000256" key="4">
    <source>
        <dbReference type="RuleBase" id="RU364078"/>
    </source>
</evidence>
<gene>
    <name evidence="3 7" type="primary">coaBC</name>
    <name evidence="7" type="ORF">ACFSKX_05210</name>
</gene>
<feature type="binding site" evidence="3">
    <location>
        <position position="280"/>
    </location>
    <ligand>
        <name>CTP</name>
        <dbReference type="ChEBI" id="CHEBI:37563"/>
    </ligand>
</feature>
<dbReference type="InterPro" id="IPR007085">
    <property type="entry name" value="DNA/pantothenate-metab_flavo_C"/>
</dbReference>
<comment type="caution">
    <text evidence="3">Lacks conserved residue(s) required for the propagation of feature annotation.</text>
</comment>
<feature type="region of interest" description="Phosphopantothenate--cysteine ligase" evidence="3">
    <location>
        <begin position="192"/>
        <end position="403"/>
    </location>
</feature>
<dbReference type="InterPro" id="IPR003382">
    <property type="entry name" value="Flavoprotein"/>
</dbReference>
<comment type="similarity">
    <text evidence="3 4">In the N-terminal section; belongs to the HFCD (homo-oligomeric flavin containing Cys decarboxylase) superfamily.</text>
</comment>
<evidence type="ECO:0000256" key="1">
    <source>
        <dbReference type="ARBA" id="ARBA00022793"/>
    </source>
</evidence>
<feature type="domain" description="DNA/pantothenate metabolism flavoprotein C-terminal" evidence="6">
    <location>
        <begin position="187"/>
        <end position="398"/>
    </location>
</feature>
<keyword evidence="3 4" id="KW-0285">Flavoprotein</keyword>
<dbReference type="EC" id="6.3.2.5" evidence="3"/>
<name>A0ABW5EAX6_9GAMM</name>
<comment type="pathway">
    <text evidence="3 4">Cofactor biosynthesis; coenzyme A biosynthesis; CoA from (R)-pantothenate: step 3/5.</text>
</comment>
<feature type="binding site" evidence="3">
    <location>
        <position position="290"/>
    </location>
    <ligand>
        <name>CTP</name>
        <dbReference type="ChEBI" id="CHEBI:37563"/>
    </ligand>
</feature>
<feature type="binding site" evidence="3">
    <location>
        <begin position="308"/>
        <end position="311"/>
    </location>
    <ligand>
        <name>CTP</name>
        <dbReference type="ChEBI" id="CHEBI:37563"/>
    </ligand>
</feature>
<dbReference type="SUPFAM" id="SSF102645">
    <property type="entry name" value="CoaB-like"/>
    <property type="match status" value="1"/>
</dbReference>
<keyword evidence="3" id="KW-0511">Multifunctional enzyme</keyword>
<dbReference type="Gene3D" id="3.40.50.10300">
    <property type="entry name" value="CoaB-like"/>
    <property type="match status" value="1"/>
</dbReference>
<accession>A0ABW5EAX6</accession>
<dbReference type="SUPFAM" id="SSF52507">
    <property type="entry name" value="Homo-oligomeric flavin-containing Cys decarboxylases, HFCD"/>
    <property type="match status" value="1"/>
</dbReference>
<feature type="domain" description="Flavoprotein" evidence="5">
    <location>
        <begin position="7"/>
        <end position="178"/>
    </location>
</feature>
<keyword evidence="3 4" id="KW-0288">FMN</keyword>
<dbReference type="InterPro" id="IPR005252">
    <property type="entry name" value="CoaBC"/>
</dbReference>
<feature type="active site" description="Proton donor" evidence="3">
    <location>
        <position position="159"/>
    </location>
</feature>
<comment type="caution">
    <text evidence="7">The sequence shown here is derived from an EMBL/GenBank/DDBJ whole genome shotgun (WGS) entry which is preliminary data.</text>
</comment>
<feature type="binding site" evidence="3">
    <location>
        <position position="327"/>
    </location>
    <ligand>
        <name>CTP</name>
        <dbReference type="ChEBI" id="CHEBI:37563"/>
    </ligand>
</feature>
<comment type="similarity">
    <text evidence="3 4">In the C-terminal section; belongs to the PPC synthetase family.</text>
</comment>
<keyword evidence="1 3" id="KW-0210">Decarboxylase</keyword>
<keyword evidence="3" id="KW-0479">Metal-binding</keyword>
<dbReference type="Pfam" id="PF02441">
    <property type="entry name" value="Flavoprotein"/>
    <property type="match status" value="1"/>
</dbReference>
<evidence type="ECO:0000256" key="3">
    <source>
        <dbReference type="HAMAP-Rule" id="MF_02225"/>
    </source>
</evidence>
<organism evidence="7 8">
    <name type="scientific">Microbulbifer halophilus</name>
    <dbReference type="NCBI Taxonomy" id="453963"/>
    <lineage>
        <taxon>Bacteria</taxon>
        <taxon>Pseudomonadati</taxon>
        <taxon>Pseudomonadota</taxon>
        <taxon>Gammaproteobacteria</taxon>
        <taxon>Cellvibrionales</taxon>
        <taxon>Microbulbiferaceae</taxon>
        <taxon>Microbulbifer</taxon>
    </lineage>
</organism>
<sequence length="403" mass="42119">MSSLAEKRILLGISGGIAAYKSADLVRRLSERGADVRVVMTAGAQEFVRPMTYQALSGNPVHTDLLDPDAEAAMGHIELAKWADLILIAPASAQVMAKLAAGMADDLLSTLCLASEARLAIAPAMNQAMWRHPATAANADTLAGRGTLIWGPAAGSQACGDVGPGRMLEPDALVAETESLLRPTASLAGRKIAVTAGPTREALDPVRFLSNHSSGKMGFALAAAAQRAGAEVTLIAGPVNQPTPPGVKRIDVTDALEMRETAERAADLCDIFIAAAAVADFRPAEISAQKIKKTGDGERESLALVKNPDIVAAIAARKERRPFTVGFAAETEKMLEHARGKLARKNLDLIIANDVSAADSGFDSDRNAVTVIDAGGSRELPPALKTGLAEQLIEIIADKAFAQ</sequence>
<comment type="catalytic activity">
    <reaction evidence="3 4">
        <text>(R)-4'-phosphopantothenate + L-cysteine + CTP = N-[(R)-4-phosphopantothenoyl]-L-cysteine + CMP + diphosphate + H(+)</text>
        <dbReference type="Rhea" id="RHEA:19397"/>
        <dbReference type="ChEBI" id="CHEBI:10986"/>
        <dbReference type="ChEBI" id="CHEBI:15378"/>
        <dbReference type="ChEBI" id="CHEBI:33019"/>
        <dbReference type="ChEBI" id="CHEBI:35235"/>
        <dbReference type="ChEBI" id="CHEBI:37563"/>
        <dbReference type="ChEBI" id="CHEBI:59458"/>
        <dbReference type="ChEBI" id="CHEBI:60377"/>
        <dbReference type="EC" id="6.3.2.5"/>
    </reaction>
</comment>
<proteinExistence type="inferred from homology"/>
<keyword evidence="8" id="KW-1185">Reference proteome</keyword>
<dbReference type="Proteomes" id="UP001597425">
    <property type="component" value="Unassembled WGS sequence"/>
</dbReference>
<dbReference type="GO" id="GO:0004633">
    <property type="term" value="F:phosphopantothenoylcysteine decarboxylase activity"/>
    <property type="evidence" value="ECO:0007669"/>
    <property type="project" value="UniProtKB-EC"/>
</dbReference>
<dbReference type="Gene3D" id="3.40.50.1950">
    <property type="entry name" value="Flavin prenyltransferase-like"/>
    <property type="match status" value="1"/>
</dbReference>
<reference evidence="8" key="1">
    <citation type="journal article" date="2019" name="Int. J. Syst. Evol. Microbiol.">
        <title>The Global Catalogue of Microorganisms (GCM) 10K type strain sequencing project: providing services to taxonomists for standard genome sequencing and annotation.</title>
        <authorList>
            <consortium name="The Broad Institute Genomics Platform"/>
            <consortium name="The Broad Institute Genome Sequencing Center for Infectious Disease"/>
            <person name="Wu L."/>
            <person name="Ma J."/>
        </authorList>
    </citation>
    <scope>NUCLEOTIDE SEQUENCE [LARGE SCALE GENOMIC DNA]</scope>
    <source>
        <strain evidence="8">KCTC 12848</strain>
    </source>
</reference>
<dbReference type="PANTHER" id="PTHR14359:SF6">
    <property type="entry name" value="PHOSPHOPANTOTHENOYLCYSTEINE DECARBOXYLASE"/>
    <property type="match status" value="1"/>
</dbReference>
<evidence type="ECO:0000259" key="6">
    <source>
        <dbReference type="Pfam" id="PF04127"/>
    </source>
</evidence>
<dbReference type="InterPro" id="IPR036551">
    <property type="entry name" value="Flavin_trans-like"/>
</dbReference>
<comment type="cofactor">
    <cofactor evidence="3">
        <name>Mg(2+)</name>
        <dbReference type="ChEBI" id="CHEBI:18420"/>
    </cofactor>
</comment>
<evidence type="ECO:0000259" key="5">
    <source>
        <dbReference type="Pfam" id="PF02441"/>
    </source>
</evidence>
<comment type="cofactor">
    <cofactor evidence="3">
        <name>FMN</name>
        <dbReference type="ChEBI" id="CHEBI:58210"/>
    </cofactor>
    <text evidence="3">Binds 1 FMN per subunit.</text>
</comment>
<dbReference type="InterPro" id="IPR035929">
    <property type="entry name" value="CoaB-like_sf"/>
</dbReference>
<keyword evidence="3 4" id="KW-0436">Ligase</keyword>
<dbReference type="PANTHER" id="PTHR14359">
    <property type="entry name" value="HOMO-OLIGOMERIC FLAVIN CONTAINING CYS DECARBOXYLASE FAMILY"/>
    <property type="match status" value="1"/>
</dbReference>
<comment type="pathway">
    <text evidence="3 4">Cofactor biosynthesis; coenzyme A biosynthesis; CoA from (R)-pantothenate: step 2/5.</text>
</comment>
<dbReference type="HAMAP" id="MF_02225">
    <property type="entry name" value="CoaBC"/>
    <property type="match status" value="1"/>
</dbReference>
<keyword evidence="3" id="KW-0460">Magnesium</keyword>
<comment type="function">
    <text evidence="3">Catalyzes two sequential steps in the biosynthesis of coenzyme A. In the first step cysteine is conjugated to 4'-phosphopantothenate to form 4-phosphopantothenoylcysteine. In the second step the latter compound is decarboxylated to form 4'-phosphopantotheine.</text>
</comment>